<evidence type="ECO:0000256" key="7">
    <source>
        <dbReference type="ARBA" id="ARBA00023303"/>
    </source>
</evidence>
<feature type="domain" description="Potassium channel" evidence="10">
    <location>
        <begin position="59"/>
        <end position="129"/>
    </location>
</feature>
<evidence type="ECO:0000256" key="3">
    <source>
        <dbReference type="ARBA" id="ARBA00022692"/>
    </source>
</evidence>
<comment type="subcellular location">
    <subcellularLocation>
        <location evidence="1">Membrane</location>
        <topology evidence="1">Multi-pass membrane protein</topology>
    </subcellularLocation>
</comment>
<dbReference type="SUPFAM" id="SSF81324">
    <property type="entry name" value="Voltage-gated potassium channels"/>
    <property type="match status" value="1"/>
</dbReference>
<dbReference type="AlphaFoldDB" id="A0A2A2J878"/>
<dbReference type="InterPro" id="IPR013099">
    <property type="entry name" value="K_chnl_dom"/>
</dbReference>
<keyword evidence="3 9" id="KW-0812">Transmembrane</keyword>
<evidence type="ECO:0000313" key="12">
    <source>
        <dbReference type="Proteomes" id="UP000218231"/>
    </source>
</evidence>
<dbReference type="GO" id="GO:0022841">
    <property type="term" value="F:potassium ion leak channel activity"/>
    <property type="evidence" value="ECO:0007669"/>
    <property type="project" value="TreeGrafter"/>
</dbReference>
<dbReference type="GO" id="GO:0015271">
    <property type="term" value="F:outward rectifier potassium channel activity"/>
    <property type="evidence" value="ECO:0007669"/>
    <property type="project" value="TreeGrafter"/>
</dbReference>
<dbReference type="Gene3D" id="1.10.287.70">
    <property type="match status" value="1"/>
</dbReference>
<evidence type="ECO:0000256" key="1">
    <source>
        <dbReference type="ARBA" id="ARBA00004141"/>
    </source>
</evidence>
<dbReference type="GO" id="GO:0030322">
    <property type="term" value="P:stabilization of membrane potential"/>
    <property type="evidence" value="ECO:0007669"/>
    <property type="project" value="TreeGrafter"/>
</dbReference>
<evidence type="ECO:0000259" key="10">
    <source>
        <dbReference type="Pfam" id="PF07885"/>
    </source>
</evidence>
<gene>
    <name evidence="11" type="ORF">WR25_08806</name>
</gene>
<keyword evidence="4 9" id="KW-1133">Transmembrane helix</keyword>
<dbReference type="Proteomes" id="UP000218231">
    <property type="component" value="Unassembled WGS sequence"/>
</dbReference>
<evidence type="ECO:0000313" key="11">
    <source>
        <dbReference type="EMBL" id="PAV57819.1"/>
    </source>
</evidence>
<dbReference type="OrthoDB" id="297496at2759"/>
<proteinExistence type="predicted"/>
<dbReference type="Pfam" id="PF07885">
    <property type="entry name" value="Ion_trans_2"/>
    <property type="match status" value="1"/>
</dbReference>
<reference evidence="11 12" key="1">
    <citation type="journal article" date="2017" name="Curr. Biol.">
        <title>Genome architecture and evolution of a unichromosomal asexual nematode.</title>
        <authorList>
            <person name="Fradin H."/>
            <person name="Zegar C."/>
            <person name="Gutwein M."/>
            <person name="Lucas J."/>
            <person name="Kovtun M."/>
            <person name="Corcoran D."/>
            <person name="Baugh L.R."/>
            <person name="Kiontke K."/>
            <person name="Gunsalus K."/>
            <person name="Fitch D.H."/>
            <person name="Piano F."/>
        </authorList>
    </citation>
    <scope>NUCLEOTIDE SEQUENCE [LARGE SCALE GENOMIC DNA]</scope>
    <source>
        <strain evidence="11">PF1309</strain>
    </source>
</reference>
<sequence length="361" mass="40947">MVIIANIGQYLNRFAKESRRKFEMYRAQRRMSKASLAGKEYKEPSIQVTSLALLCGFLIYISLGALLLPALNGEVDFFNGLYYNFLCLTAIDFGQLVPAKVEFLPITFLYVCLGLAITTIAIEIGSEYMKKLHYLGKKMKDVAQTRIWFGGKTLKVRDLLHAVGKKCGVDPGMIDGLDLENVVERTIAIQEGREPPPDQNEDSPRIPTSSRSMPPSPPYYAPSPQEDSPFMDRDPSPPPCPDLIIRNPIYHSLSNELYSPPVAEKVYSPQIELCQIAMPSPISDAEETIVVLESPPRLEDIQIQPPASVVRLEIRPRSATPEEKVPKRFREKKEMYGRDPHKLYDTYKEEWQRLERLSGQK</sequence>
<keyword evidence="12" id="KW-1185">Reference proteome</keyword>
<dbReference type="EMBL" id="LIAE01010618">
    <property type="protein sequence ID" value="PAV57819.1"/>
    <property type="molecule type" value="Genomic_DNA"/>
</dbReference>
<keyword evidence="7" id="KW-0407">Ion channel</keyword>
<dbReference type="GO" id="GO:0005886">
    <property type="term" value="C:plasma membrane"/>
    <property type="evidence" value="ECO:0007669"/>
    <property type="project" value="TreeGrafter"/>
</dbReference>
<feature type="transmembrane region" description="Helical" evidence="9">
    <location>
        <begin position="103"/>
        <end position="122"/>
    </location>
</feature>
<name>A0A2A2J878_9BILA</name>
<feature type="region of interest" description="Disordered" evidence="8">
    <location>
        <begin position="189"/>
        <end position="243"/>
    </location>
</feature>
<dbReference type="STRING" id="2018661.A0A2A2J878"/>
<evidence type="ECO:0000256" key="2">
    <source>
        <dbReference type="ARBA" id="ARBA00022448"/>
    </source>
</evidence>
<protein>
    <recommendedName>
        <fullName evidence="10">Potassium channel domain-containing protein</fullName>
    </recommendedName>
</protein>
<accession>A0A2A2J878</accession>
<keyword evidence="6 9" id="KW-0472">Membrane</keyword>
<evidence type="ECO:0000256" key="8">
    <source>
        <dbReference type="SAM" id="MobiDB-lite"/>
    </source>
</evidence>
<organism evidence="11 12">
    <name type="scientific">Diploscapter pachys</name>
    <dbReference type="NCBI Taxonomy" id="2018661"/>
    <lineage>
        <taxon>Eukaryota</taxon>
        <taxon>Metazoa</taxon>
        <taxon>Ecdysozoa</taxon>
        <taxon>Nematoda</taxon>
        <taxon>Chromadorea</taxon>
        <taxon>Rhabditida</taxon>
        <taxon>Rhabditina</taxon>
        <taxon>Rhabditomorpha</taxon>
        <taxon>Rhabditoidea</taxon>
        <taxon>Rhabditidae</taxon>
        <taxon>Diploscapter</taxon>
    </lineage>
</organism>
<evidence type="ECO:0000256" key="6">
    <source>
        <dbReference type="ARBA" id="ARBA00023136"/>
    </source>
</evidence>
<evidence type="ECO:0000256" key="5">
    <source>
        <dbReference type="ARBA" id="ARBA00023065"/>
    </source>
</evidence>
<evidence type="ECO:0000256" key="9">
    <source>
        <dbReference type="SAM" id="Phobius"/>
    </source>
</evidence>
<dbReference type="InterPro" id="IPR003280">
    <property type="entry name" value="2pore_dom_K_chnl"/>
</dbReference>
<keyword evidence="5" id="KW-0406">Ion transport</keyword>
<evidence type="ECO:0000256" key="4">
    <source>
        <dbReference type="ARBA" id="ARBA00022989"/>
    </source>
</evidence>
<feature type="transmembrane region" description="Helical" evidence="9">
    <location>
        <begin position="46"/>
        <end position="68"/>
    </location>
</feature>
<dbReference type="PANTHER" id="PTHR11003">
    <property type="entry name" value="POTASSIUM CHANNEL, SUBFAMILY K"/>
    <property type="match status" value="1"/>
</dbReference>
<dbReference type="PANTHER" id="PTHR11003:SF93">
    <property type="entry name" value="POTASSIUM CHANNEL DOMAIN-CONTAINING PROTEIN"/>
    <property type="match status" value="1"/>
</dbReference>
<keyword evidence="2" id="KW-0813">Transport</keyword>
<comment type="caution">
    <text evidence="11">The sequence shown here is derived from an EMBL/GenBank/DDBJ whole genome shotgun (WGS) entry which is preliminary data.</text>
</comment>